<keyword evidence="3" id="KW-0851">Voltage-gated channel</keyword>
<keyword evidence="2" id="KW-0631">Potassium channel</keyword>
<keyword evidence="6" id="KW-0472">Membrane</keyword>
<accession>A0ABN7S4Y7</accession>
<keyword evidence="6" id="KW-0812">Transmembrane</keyword>
<dbReference type="PROSITE" id="PS50042">
    <property type="entry name" value="CNMP_BINDING_3"/>
    <property type="match status" value="1"/>
</dbReference>
<dbReference type="SUPFAM" id="SSF81324">
    <property type="entry name" value="Voltage-gated potassium channels"/>
    <property type="match status" value="1"/>
</dbReference>
<name>A0ABN7S4Y7_OIKDI</name>
<dbReference type="Pfam" id="PF00027">
    <property type="entry name" value="cNMP_binding"/>
    <property type="match status" value="1"/>
</dbReference>
<keyword evidence="4" id="KW-0630">Potassium</keyword>
<dbReference type="InterPro" id="IPR018490">
    <property type="entry name" value="cNMP-bd_dom_sf"/>
</dbReference>
<protein>
    <submittedName>
        <fullName evidence="8">Oidioi.mRNA.OKI2018_I69.PAR.g13107.t1.cds</fullName>
    </submittedName>
</protein>
<dbReference type="EMBL" id="OU015568">
    <property type="protein sequence ID" value="CAG5091532.1"/>
    <property type="molecule type" value="Genomic_DNA"/>
</dbReference>
<keyword evidence="5" id="KW-0407">Ion channel</keyword>
<feature type="transmembrane region" description="Helical" evidence="6">
    <location>
        <begin position="77"/>
        <end position="95"/>
    </location>
</feature>
<evidence type="ECO:0000313" key="8">
    <source>
        <dbReference type="EMBL" id="CAG5091532.1"/>
    </source>
</evidence>
<dbReference type="PRINTS" id="PR01463">
    <property type="entry name" value="EAGCHANLFMLY"/>
</dbReference>
<gene>
    <name evidence="8" type="ORF">OKIOD_LOCUS4665</name>
</gene>
<keyword evidence="6" id="KW-1133">Transmembrane helix</keyword>
<dbReference type="InterPro" id="IPR013099">
    <property type="entry name" value="K_chnl_dom"/>
</dbReference>
<dbReference type="CDD" id="cd00038">
    <property type="entry name" value="CAP_ED"/>
    <property type="match status" value="1"/>
</dbReference>
<keyword evidence="3" id="KW-0406">Ion transport</keyword>
<keyword evidence="1" id="KW-0633">Potassium transport</keyword>
<dbReference type="InterPro" id="IPR050818">
    <property type="entry name" value="KCNH_animal-type"/>
</dbReference>
<dbReference type="SUPFAM" id="SSF51206">
    <property type="entry name" value="cAMP-binding domain-like"/>
    <property type="match status" value="1"/>
</dbReference>
<dbReference type="Proteomes" id="UP001158576">
    <property type="component" value="Chromosome PAR"/>
</dbReference>
<dbReference type="Pfam" id="PF07885">
    <property type="entry name" value="Ion_trans_2"/>
    <property type="match status" value="1"/>
</dbReference>
<dbReference type="Gene3D" id="1.10.287.70">
    <property type="match status" value="1"/>
</dbReference>
<feature type="domain" description="Cyclic nucleotide-binding" evidence="7">
    <location>
        <begin position="193"/>
        <end position="287"/>
    </location>
</feature>
<evidence type="ECO:0000313" key="9">
    <source>
        <dbReference type="Proteomes" id="UP001158576"/>
    </source>
</evidence>
<dbReference type="Gene3D" id="1.10.1200.260">
    <property type="match status" value="1"/>
</dbReference>
<evidence type="ECO:0000256" key="2">
    <source>
        <dbReference type="ARBA" id="ARBA00022826"/>
    </source>
</evidence>
<evidence type="ECO:0000259" key="7">
    <source>
        <dbReference type="PROSITE" id="PS50042"/>
    </source>
</evidence>
<organism evidence="8 9">
    <name type="scientific">Oikopleura dioica</name>
    <name type="common">Tunicate</name>
    <dbReference type="NCBI Taxonomy" id="34765"/>
    <lineage>
        <taxon>Eukaryota</taxon>
        <taxon>Metazoa</taxon>
        <taxon>Chordata</taxon>
        <taxon>Tunicata</taxon>
        <taxon>Appendicularia</taxon>
        <taxon>Copelata</taxon>
        <taxon>Oikopleuridae</taxon>
        <taxon>Oikopleura</taxon>
    </lineage>
</organism>
<evidence type="ECO:0000256" key="3">
    <source>
        <dbReference type="ARBA" id="ARBA00022882"/>
    </source>
</evidence>
<dbReference type="Gene3D" id="2.60.120.10">
    <property type="entry name" value="Jelly Rolls"/>
    <property type="match status" value="1"/>
</dbReference>
<evidence type="ECO:0000256" key="4">
    <source>
        <dbReference type="ARBA" id="ARBA00022958"/>
    </source>
</evidence>
<keyword evidence="9" id="KW-1185">Reference proteome</keyword>
<dbReference type="InterPro" id="IPR003938">
    <property type="entry name" value="K_chnl_volt-dep_EAG/ELK/ERG"/>
</dbReference>
<proteinExistence type="predicted"/>
<dbReference type="PANTHER" id="PTHR10217">
    <property type="entry name" value="VOLTAGE AND LIGAND GATED POTASSIUM CHANNEL"/>
    <property type="match status" value="1"/>
</dbReference>
<evidence type="ECO:0000256" key="6">
    <source>
        <dbReference type="SAM" id="Phobius"/>
    </source>
</evidence>
<dbReference type="SMART" id="SM00100">
    <property type="entry name" value="cNMP"/>
    <property type="match status" value="1"/>
</dbReference>
<dbReference type="InterPro" id="IPR014710">
    <property type="entry name" value="RmlC-like_jellyroll"/>
</dbReference>
<evidence type="ECO:0000256" key="5">
    <source>
        <dbReference type="ARBA" id="ARBA00023303"/>
    </source>
</evidence>
<dbReference type="InterPro" id="IPR000595">
    <property type="entry name" value="cNMP-bd_dom"/>
</dbReference>
<dbReference type="PANTHER" id="PTHR10217:SF435">
    <property type="entry name" value="POTASSIUM VOLTAGE-GATED CHANNEL PROTEIN EAG"/>
    <property type="match status" value="1"/>
</dbReference>
<sequence>MGETINKPFKFDVDCNWDCEVDNPQYDATKLESDEEKKLWICPSSSECYSASLYFVMTSLTSVGFGNVAANTAAEQIFCVCMLIFGALLYATIFGNVTTIIQQIYADTNRYHDMLSSVREFMRLYQIPHGLRERIMDYIVSTWTLTKGIDTQKVLSFCPKDLRTGSPITKTLACHLADICVHLNRRVFNDHDAFRYATDSCLRALALEFTTCHMSPGDIVYHKGESVDELNFIISGSLEIIQDDEVVGILSNGDVFGDDIWLKSDLNLISKSAVYVRALTYTDLHVIKFRARQNPFFLLIK</sequence>
<reference evidence="8 9" key="1">
    <citation type="submission" date="2021-04" db="EMBL/GenBank/DDBJ databases">
        <authorList>
            <person name="Bliznina A."/>
        </authorList>
    </citation>
    <scope>NUCLEOTIDE SEQUENCE [LARGE SCALE GENOMIC DNA]</scope>
</reference>
<evidence type="ECO:0000256" key="1">
    <source>
        <dbReference type="ARBA" id="ARBA00022538"/>
    </source>
</evidence>
<feature type="transmembrane region" description="Helical" evidence="6">
    <location>
        <begin position="53"/>
        <end position="70"/>
    </location>
</feature>
<keyword evidence="3" id="KW-0813">Transport</keyword>